<evidence type="ECO:0000313" key="2">
    <source>
        <dbReference type="EMBL" id="GFH58966.1"/>
    </source>
</evidence>
<dbReference type="Gene3D" id="2.130.10.10">
    <property type="entry name" value="YVTN repeat-like/Quinoprotein amine dehydrogenase"/>
    <property type="match status" value="2"/>
</dbReference>
<proteinExistence type="predicted"/>
<dbReference type="AlphaFoldDB" id="A0AAD3HD91"/>
<dbReference type="Pfam" id="PF00400">
    <property type="entry name" value="WD40"/>
    <property type="match status" value="1"/>
</dbReference>
<protein>
    <submittedName>
        <fullName evidence="2">Uncharacterized protein</fullName>
    </submittedName>
</protein>
<dbReference type="SUPFAM" id="SSF50978">
    <property type="entry name" value="WD40 repeat-like"/>
    <property type="match status" value="1"/>
</dbReference>
<dbReference type="EMBL" id="BLLK01000062">
    <property type="protein sequence ID" value="GFH58966.1"/>
    <property type="molecule type" value="Genomic_DNA"/>
</dbReference>
<evidence type="ECO:0000256" key="1">
    <source>
        <dbReference type="SAM" id="MobiDB-lite"/>
    </source>
</evidence>
<sequence>MNKEGSESDAEHVQKEQQSQQQEQVSSTNSTFEPLTKSCDIEGESNFTKGCKFSPDGLCILTATDADNTFRLYNNPMVTYQNWSTALSAKAGDSIRSYDWYPYMNSSQPDSCAFVAASRDQPIHLYDAYNGSIRATYSPYNALDEMESPNVVQFTPDGSRIFAGGFRTDRTIHKFDVSRPGRDSDILRLGKTRRSNDGQKGILSALAFPSTTSVFSKVFAVATYSPGSIFVYDDRLPNDNPGGTIMHGIGVMGHGKNFTKKRRFVDISKENNTISAQDDFDDMFAAAKVKWYQSRVRTGVTQLAWANPNGGNMNDYLLYSASRNSDAIIAFDLRMLTGMEHPIRGVGSFPRNGQSNQRLEFDFNSEGTRIYVAENENTIKIYDTTSYSLVDTISGFDTITNGVSFGSYCDKSFLAVSTGCRQFNISEDEDNREINASSSCGGLYLHELKKDKN</sequence>
<dbReference type="InterPro" id="IPR015943">
    <property type="entry name" value="WD40/YVTN_repeat-like_dom_sf"/>
</dbReference>
<dbReference type="InterPro" id="IPR036322">
    <property type="entry name" value="WD40_repeat_dom_sf"/>
</dbReference>
<dbReference type="PANTHER" id="PTHR13211:SF0">
    <property type="entry name" value="TELOMERASE CAJAL BODY PROTEIN 1"/>
    <property type="match status" value="1"/>
</dbReference>
<feature type="region of interest" description="Disordered" evidence="1">
    <location>
        <begin position="1"/>
        <end position="35"/>
    </location>
</feature>
<accession>A0AAD3HD91</accession>
<evidence type="ECO:0000313" key="3">
    <source>
        <dbReference type="Proteomes" id="UP001054902"/>
    </source>
</evidence>
<organism evidence="2 3">
    <name type="scientific">Chaetoceros tenuissimus</name>
    <dbReference type="NCBI Taxonomy" id="426638"/>
    <lineage>
        <taxon>Eukaryota</taxon>
        <taxon>Sar</taxon>
        <taxon>Stramenopiles</taxon>
        <taxon>Ochrophyta</taxon>
        <taxon>Bacillariophyta</taxon>
        <taxon>Coscinodiscophyceae</taxon>
        <taxon>Chaetocerotophycidae</taxon>
        <taxon>Chaetocerotales</taxon>
        <taxon>Chaetocerotaceae</taxon>
        <taxon>Chaetoceros</taxon>
    </lineage>
</organism>
<dbReference type="InterPro" id="IPR001680">
    <property type="entry name" value="WD40_rpt"/>
</dbReference>
<dbReference type="PANTHER" id="PTHR13211">
    <property type="entry name" value="TELOMERASE CAJAL BODY PROTEIN 1"/>
    <property type="match status" value="1"/>
</dbReference>
<dbReference type="Proteomes" id="UP001054902">
    <property type="component" value="Unassembled WGS sequence"/>
</dbReference>
<gene>
    <name evidence="2" type="ORF">CTEN210_15442</name>
</gene>
<reference evidence="2 3" key="1">
    <citation type="journal article" date="2021" name="Sci. Rep.">
        <title>The genome of the diatom Chaetoceros tenuissimus carries an ancient integrated fragment of an extant virus.</title>
        <authorList>
            <person name="Hongo Y."/>
            <person name="Kimura K."/>
            <person name="Takaki Y."/>
            <person name="Yoshida Y."/>
            <person name="Baba S."/>
            <person name="Kobayashi G."/>
            <person name="Nagasaki K."/>
            <person name="Hano T."/>
            <person name="Tomaru Y."/>
        </authorList>
    </citation>
    <scope>NUCLEOTIDE SEQUENCE [LARGE SCALE GENOMIC DNA]</scope>
    <source>
        <strain evidence="2 3">NIES-3715</strain>
    </source>
</reference>
<feature type="compositionally biased region" description="Low complexity" evidence="1">
    <location>
        <begin position="16"/>
        <end position="27"/>
    </location>
</feature>
<name>A0AAD3HD91_9STRA</name>
<dbReference type="InterPro" id="IPR051150">
    <property type="entry name" value="SWT21/TCAB1_mRNA_Telomere"/>
</dbReference>
<comment type="caution">
    <text evidence="2">The sequence shown here is derived from an EMBL/GenBank/DDBJ whole genome shotgun (WGS) entry which is preliminary data.</text>
</comment>
<keyword evidence="3" id="KW-1185">Reference proteome</keyword>
<feature type="compositionally biased region" description="Basic and acidic residues" evidence="1">
    <location>
        <begin position="1"/>
        <end position="15"/>
    </location>
</feature>